<dbReference type="SUPFAM" id="SSF57850">
    <property type="entry name" value="RING/U-box"/>
    <property type="match status" value="1"/>
</dbReference>
<evidence type="ECO:0000259" key="3">
    <source>
        <dbReference type="PROSITE" id="PS50089"/>
    </source>
</evidence>
<dbReference type="PROSITE" id="PS50089">
    <property type="entry name" value="ZF_RING_2"/>
    <property type="match status" value="1"/>
</dbReference>
<dbReference type="PANTHER" id="PTHR21540:SF0">
    <property type="entry name" value="PHD FAMILY PROTEIN"/>
    <property type="match status" value="1"/>
</dbReference>
<proteinExistence type="predicted"/>
<keyword evidence="5" id="KW-1185">Reference proteome</keyword>
<dbReference type="Proteomes" id="UP001521184">
    <property type="component" value="Unassembled WGS sequence"/>
</dbReference>
<dbReference type="Gene3D" id="3.30.40.10">
    <property type="entry name" value="Zinc/RING finger domain, C3HC4 (zinc finger)"/>
    <property type="match status" value="1"/>
</dbReference>
<keyword evidence="1" id="KW-0862">Zinc</keyword>
<accession>A0ABR3TKJ5</accession>
<reference evidence="4 5" key="1">
    <citation type="journal article" date="2023" name="Plant Dis.">
        <title>First Report of Diplodia intermedia Causing Canker and Dieback Diseases on Apple Trees in Canada.</title>
        <authorList>
            <person name="Ellouze W."/>
            <person name="Ilyukhin E."/>
            <person name="Sulman M."/>
            <person name="Ali S."/>
        </authorList>
    </citation>
    <scope>NUCLEOTIDE SEQUENCE [LARGE SCALE GENOMIC DNA]</scope>
    <source>
        <strain evidence="4 5">M45-28</strain>
    </source>
</reference>
<evidence type="ECO:0000256" key="1">
    <source>
        <dbReference type="PROSITE-ProRule" id="PRU00175"/>
    </source>
</evidence>
<dbReference type="CDD" id="cd16494">
    <property type="entry name" value="RING-CH-C4HC3_ZSWM2"/>
    <property type="match status" value="1"/>
</dbReference>
<feature type="compositionally biased region" description="Polar residues" evidence="2">
    <location>
        <begin position="1"/>
        <end position="12"/>
    </location>
</feature>
<dbReference type="InterPro" id="IPR039903">
    <property type="entry name" value="Zswim2"/>
</dbReference>
<evidence type="ECO:0000256" key="2">
    <source>
        <dbReference type="SAM" id="MobiDB-lite"/>
    </source>
</evidence>
<keyword evidence="1" id="KW-0479">Metal-binding</keyword>
<feature type="compositionally biased region" description="Low complexity" evidence="2">
    <location>
        <begin position="56"/>
        <end position="68"/>
    </location>
</feature>
<feature type="domain" description="RING-type" evidence="3">
    <location>
        <begin position="145"/>
        <end position="193"/>
    </location>
</feature>
<dbReference type="Pfam" id="PF13639">
    <property type="entry name" value="zf-RING_2"/>
    <property type="match status" value="1"/>
</dbReference>
<keyword evidence="1" id="KW-0863">Zinc-finger</keyword>
<dbReference type="PANTHER" id="PTHR21540">
    <property type="entry name" value="RING FINGER AND SWIM DOMAIN-CONTAINING PROTEIN 2"/>
    <property type="match status" value="1"/>
</dbReference>
<dbReference type="EMBL" id="JAKEKT020000059">
    <property type="protein sequence ID" value="KAL1639748.1"/>
    <property type="molecule type" value="Genomic_DNA"/>
</dbReference>
<evidence type="ECO:0000313" key="4">
    <source>
        <dbReference type="EMBL" id="KAL1639748.1"/>
    </source>
</evidence>
<gene>
    <name evidence="4" type="ORF">SLS58_007646</name>
</gene>
<name>A0ABR3TKJ5_9PEZI</name>
<evidence type="ECO:0000313" key="5">
    <source>
        <dbReference type="Proteomes" id="UP001521184"/>
    </source>
</evidence>
<dbReference type="InterPro" id="IPR013083">
    <property type="entry name" value="Znf_RING/FYVE/PHD"/>
</dbReference>
<feature type="region of interest" description="Disordered" evidence="2">
    <location>
        <begin position="1"/>
        <end position="82"/>
    </location>
</feature>
<comment type="caution">
    <text evidence="4">The sequence shown here is derived from an EMBL/GenBank/DDBJ whole genome shotgun (WGS) entry which is preliminary data.</text>
</comment>
<organism evidence="4 5">
    <name type="scientific">Diplodia intermedia</name>
    <dbReference type="NCBI Taxonomy" id="856260"/>
    <lineage>
        <taxon>Eukaryota</taxon>
        <taxon>Fungi</taxon>
        <taxon>Dikarya</taxon>
        <taxon>Ascomycota</taxon>
        <taxon>Pezizomycotina</taxon>
        <taxon>Dothideomycetes</taxon>
        <taxon>Dothideomycetes incertae sedis</taxon>
        <taxon>Botryosphaeriales</taxon>
        <taxon>Botryosphaeriaceae</taxon>
        <taxon>Diplodia</taxon>
    </lineage>
</organism>
<protein>
    <recommendedName>
        <fullName evidence="3">RING-type domain-containing protein</fullName>
    </recommendedName>
</protein>
<sequence length="261" mass="28708">MGAPDSTGNMSGVATHAQPPPQPRSSGRKRKPVSYAEDPPGEVTEVPVKKRQRRGSAAVDDADASAPAKQTKLKSPPAKEKRLKRQDLSTYFCVLVRVLKAPPILQYQLAFLRSELVEIFSKAPPIPSGVPGESDGGRKLVEGDCPICCEDFESTGDAIVWCKAACGNNVHKTCFEQWAATKGGHNVTCPYCRTPWAGDEDMLKDIVKTGEKNDEGYVNVASQLGLDSERDYSTYHPFWVRRQARSGAIDPSWRRFGLWDD</sequence>
<dbReference type="InterPro" id="IPR001841">
    <property type="entry name" value="Znf_RING"/>
</dbReference>